<dbReference type="PANTHER" id="PTHR12601">
    <property type="entry name" value="EUKARYOTIC TRANSLATION INITIATION FACTOR 3 SUBUNIT EIF-3"/>
    <property type="match status" value="1"/>
</dbReference>
<dbReference type="InterPro" id="IPR025697">
    <property type="entry name" value="CLU_dom"/>
</dbReference>
<organism evidence="8 9">
    <name type="scientific">Aspergillus wentii DTO 134E9</name>
    <dbReference type="NCBI Taxonomy" id="1073089"/>
    <lineage>
        <taxon>Eukaryota</taxon>
        <taxon>Fungi</taxon>
        <taxon>Dikarya</taxon>
        <taxon>Ascomycota</taxon>
        <taxon>Pezizomycotina</taxon>
        <taxon>Eurotiomycetes</taxon>
        <taxon>Eurotiomycetidae</taxon>
        <taxon>Eurotiales</taxon>
        <taxon>Aspergillaceae</taxon>
        <taxon>Aspergillus</taxon>
        <taxon>Aspergillus subgen. Cremei</taxon>
    </lineage>
</organism>
<dbReference type="Pfam" id="PF15044">
    <property type="entry name" value="CLU_N"/>
    <property type="match status" value="1"/>
</dbReference>
<dbReference type="CDD" id="cd15466">
    <property type="entry name" value="CLU-central"/>
    <property type="match status" value="1"/>
</dbReference>
<evidence type="ECO:0000313" key="9">
    <source>
        <dbReference type="Proteomes" id="UP000184383"/>
    </source>
</evidence>
<dbReference type="HAMAP" id="MF_03013">
    <property type="entry name" value="CLU"/>
    <property type="match status" value="1"/>
</dbReference>
<dbReference type="InterPro" id="IPR027523">
    <property type="entry name" value="CLU_prot"/>
</dbReference>
<feature type="domain" description="Clu" evidence="7">
    <location>
        <begin position="322"/>
        <end position="566"/>
    </location>
</feature>
<evidence type="ECO:0000256" key="3">
    <source>
        <dbReference type="ARBA" id="ARBA00022803"/>
    </source>
</evidence>
<evidence type="ECO:0000256" key="1">
    <source>
        <dbReference type="ARBA" id="ARBA00022490"/>
    </source>
</evidence>
<proteinExistence type="inferred from homology"/>
<dbReference type="InterPro" id="IPR028275">
    <property type="entry name" value="CLU_N"/>
</dbReference>
<keyword evidence="3 5" id="KW-0802">TPR repeat</keyword>
<evidence type="ECO:0000256" key="6">
    <source>
        <dbReference type="SAM" id="MobiDB-lite"/>
    </source>
</evidence>
<dbReference type="PROSITE" id="PS50005">
    <property type="entry name" value="TPR"/>
    <property type="match status" value="1"/>
</dbReference>
<keyword evidence="2" id="KW-0677">Repeat</keyword>
<keyword evidence="1 4" id="KW-0963">Cytoplasm</keyword>
<dbReference type="SUPFAM" id="SSF48452">
    <property type="entry name" value="TPR-like"/>
    <property type="match status" value="2"/>
</dbReference>
<accession>A0A1L9RWA7</accession>
<dbReference type="GO" id="GO:0007005">
    <property type="term" value="P:mitochondrion organization"/>
    <property type="evidence" value="ECO:0007669"/>
    <property type="project" value="UniProtKB-UniRule"/>
</dbReference>
<dbReference type="Pfam" id="PF12807">
    <property type="entry name" value="eIF3_p135"/>
    <property type="match status" value="1"/>
</dbReference>
<comment type="function">
    <text evidence="4">mRNA-binding protein involved in proper cytoplasmic distribution of mitochondria.</text>
</comment>
<feature type="compositionally biased region" description="Basic and acidic residues" evidence="6">
    <location>
        <begin position="885"/>
        <end position="910"/>
    </location>
</feature>
<dbReference type="Gene3D" id="1.25.40.10">
    <property type="entry name" value="Tetratricopeptide repeat domain"/>
    <property type="match status" value="2"/>
</dbReference>
<evidence type="ECO:0000256" key="5">
    <source>
        <dbReference type="PROSITE-ProRule" id="PRU00339"/>
    </source>
</evidence>
<dbReference type="Proteomes" id="UP000184383">
    <property type="component" value="Unassembled WGS sequence"/>
</dbReference>
<feature type="region of interest" description="Disordered" evidence="6">
    <location>
        <begin position="1223"/>
        <end position="1253"/>
    </location>
</feature>
<dbReference type="FunFam" id="1.25.40.10:FF:000532">
    <property type="entry name" value="Clustered mitochondria protein homolog"/>
    <property type="match status" value="1"/>
</dbReference>
<dbReference type="GO" id="GO:0003729">
    <property type="term" value="F:mRNA binding"/>
    <property type="evidence" value="ECO:0007669"/>
    <property type="project" value="TreeGrafter"/>
</dbReference>
<dbReference type="FunFam" id="1.25.40.10:FF:000293">
    <property type="entry name" value="Clustered mitochondria protein homolog"/>
    <property type="match status" value="1"/>
</dbReference>
<comment type="subunit">
    <text evidence="4">May associate with the eukaryotic translation initiation factor 3 (eIF-3) complex.</text>
</comment>
<evidence type="ECO:0000313" key="8">
    <source>
        <dbReference type="EMBL" id="OJJ39216.1"/>
    </source>
</evidence>
<evidence type="ECO:0000256" key="2">
    <source>
        <dbReference type="ARBA" id="ARBA00022737"/>
    </source>
</evidence>
<sequence>MAQTNGDLEHSKETPQEQVANGTHPEGELEEEANGGLFQITVKLPHEPKKIQVMVSSQEQVQDVRQSIVELPGTFQYTCFHLEFNGSRINDFVELSEVPDLKADSEIVLVEDPYTEKEARMHVVRMRELLGAAGDRVDNLYGISSGLSLHDALAAEAAAGEGGSDKEHSLSKYEIAGSSSLQTILPKAEAPLPKTVKSISLSPWNPAPYHLRQKGHLLYLQVTTNEGEHFQITSHVSGFYVNKCSNMKFDPFPKTIPKCGSAHSLLTLISKLSPSFNSAFEALQESNNQKDLLTTFPFQNAIPNSPWLVSPPSTNVNAHQPDITRSQENYLISGVDNAETLRDWNEEFQTTRELPRETVQDRVFRERLTNKLFADYNEAAARGAVLVARGEVAPLNPTEDRDAQIFVYNNIFYSFGADGVGTFTTEGGDEAARVAVGKDVLGIKAVNQLDINGLFTPGTVVVDYLGKRIVGQSIVPGIFKQREPGEHQIDYGGVEGKEVVATHPDFAPVFEKLSKALRIKSHPVWDKDGKRHDLEGSVETKGLLGTDGRKYVLDLYRVTPLDVMWQEEEGSDVYPHRMSILRLELVEAYWRHKMSQYVKTEVESRRAAKAEKEAAQEKTGDAESKEEGSEEKKEEAQDQERVDISGFQLSLNPDVCSGQVPQTDEEKAQWASDEKEVRETCDFLRSKVMPELIQDLHDGDVGFPMDGQSLSQLLHKRGINIRYLGKLAHLSKEKGARLAALSTIVVQEMIARSFKHIANQYLRNVPAPFVSSAVSHLLNCLLGTDVNSSPRAEIDASLRKIYPEGDFSFEKVTPATLRAEIEKQVTIRYRFTLESEWFNSLRHLQLLRDISIKLGLQLGARDFAFTKDQLPAKPPTPVANGSGNEDGKKKGNKKKGGDKSPTRAAAEEKPSVSFVPDDILNIVPLVKDASPRSSLAEEALEAGRISLMQNQKQLGQELILESLSLHEQIYGILHPEVAKLYHQLSMLYYQTDEKEAAVELARKAVIVTERTLGVDSADTILSYLNLSLFEHASGNTKTALAYVKHAMDLWKVIYGSNHPDSITTMNNAAVMLQHLKQYSDSRKWFEASLVICQDLFGEQSINTATILFQLAQALALDQDSKAAVGKMREAYNIFLSQLGPNDRNTKEAETWLEQLTQNAVSIAKHAKDIQARRLRRVNMNPRVSSIGTKVQPSVGQAVPEASSAKAGSSLDSRNIDELLKFIEGTDASSSRTKQKKRAAASNPKLRGSKKSSA</sequence>
<dbReference type="GO" id="GO:0048312">
    <property type="term" value="P:intracellular distribution of mitochondria"/>
    <property type="evidence" value="ECO:0007669"/>
    <property type="project" value="TreeGrafter"/>
</dbReference>
<evidence type="ECO:0000256" key="4">
    <source>
        <dbReference type="HAMAP-Rule" id="MF_03013"/>
    </source>
</evidence>
<feature type="region of interest" description="Disordered" evidence="6">
    <location>
        <begin position="867"/>
        <end position="910"/>
    </location>
</feature>
<keyword evidence="4" id="KW-0694">RNA-binding</keyword>
<dbReference type="VEuPathDB" id="FungiDB:ASPWEDRAFT_36953"/>
<feature type="region of interest" description="Disordered" evidence="6">
    <location>
        <begin position="1180"/>
        <end position="1209"/>
    </location>
</feature>
<dbReference type="AlphaFoldDB" id="A0A1L9RWA7"/>
<dbReference type="PANTHER" id="PTHR12601:SF6">
    <property type="entry name" value="CLUSTERED MITOCHONDRIA PROTEIN HOMOLOG"/>
    <property type="match status" value="1"/>
</dbReference>
<dbReference type="InterPro" id="IPR019734">
    <property type="entry name" value="TPR_rpt"/>
</dbReference>
<dbReference type="STRING" id="1073089.A0A1L9RWA7"/>
<evidence type="ECO:0000259" key="7">
    <source>
        <dbReference type="PROSITE" id="PS51823"/>
    </source>
</evidence>
<dbReference type="SUPFAM" id="SSF103107">
    <property type="entry name" value="Hypothetical protein c14orf129, hspc210"/>
    <property type="match status" value="1"/>
</dbReference>
<feature type="region of interest" description="Disordered" evidence="6">
    <location>
        <begin position="1"/>
        <end position="30"/>
    </location>
</feature>
<comment type="subcellular location">
    <subcellularLocation>
        <location evidence="4">Cytoplasm</location>
    </subcellularLocation>
</comment>
<keyword evidence="9" id="KW-1185">Reference proteome</keyword>
<comment type="similarity">
    <text evidence="4">Belongs to the CLU family.</text>
</comment>
<gene>
    <name evidence="4" type="primary">CLU1</name>
    <name evidence="4" type="synonym">TIF31</name>
    <name evidence="8" type="ORF">ASPWEDRAFT_36953</name>
</gene>
<dbReference type="InterPro" id="IPR023231">
    <property type="entry name" value="GSKIP_dom_sf"/>
</dbReference>
<dbReference type="Pfam" id="PF13374">
    <property type="entry name" value="TPR_10"/>
    <property type="match status" value="2"/>
</dbReference>
<reference evidence="9" key="1">
    <citation type="journal article" date="2017" name="Genome Biol.">
        <title>Comparative genomics reveals high biological diversity and specific adaptations in the industrially and medically important fungal genus Aspergillus.</title>
        <authorList>
            <person name="de Vries R.P."/>
            <person name="Riley R."/>
            <person name="Wiebenga A."/>
            <person name="Aguilar-Osorio G."/>
            <person name="Amillis S."/>
            <person name="Uchima C.A."/>
            <person name="Anderluh G."/>
            <person name="Asadollahi M."/>
            <person name="Askin M."/>
            <person name="Barry K."/>
            <person name="Battaglia E."/>
            <person name="Bayram O."/>
            <person name="Benocci T."/>
            <person name="Braus-Stromeyer S.A."/>
            <person name="Caldana C."/>
            <person name="Canovas D."/>
            <person name="Cerqueira G.C."/>
            <person name="Chen F."/>
            <person name="Chen W."/>
            <person name="Choi C."/>
            <person name="Clum A."/>
            <person name="Dos Santos R.A."/>
            <person name="Damasio A.R."/>
            <person name="Diallinas G."/>
            <person name="Emri T."/>
            <person name="Fekete E."/>
            <person name="Flipphi M."/>
            <person name="Freyberg S."/>
            <person name="Gallo A."/>
            <person name="Gournas C."/>
            <person name="Habgood R."/>
            <person name="Hainaut M."/>
            <person name="Harispe M.L."/>
            <person name="Henrissat B."/>
            <person name="Hilden K.S."/>
            <person name="Hope R."/>
            <person name="Hossain A."/>
            <person name="Karabika E."/>
            <person name="Karaffa L."/>
            <person name="Karanyi Z."/>
            <person name="Krasevec N."/>
            <person name="Kuo A."/>
            <person name="Kusch H."/>
            <person name="LaButti K."/>
            <person name="Lagendijk E.L."/>
            <person name="Lapidus A."/>
            <person name="Levasseur A."/>
            <person name="Lindquist E."/>
            <person name="Lipzen A."/>
            <person name="Logrieco A.F."/>
            <person name="MacCabe A."/>
            <person name="Maekelae M.R."/>
            <person name="Malavazi I."/>
            <person name="Melin P."/>
            <person name="Meyer V."/>
            <person name="Mielnichuk N."/>
            <person name="Miskei M."/>
            <person name="Molnar A.P."/>
            <person name="Mule G."/>
            <person name="Ngan C.Y."/>
            <person name="Orejas M."/>
            <person name="Orosz E."/>
            <person name="Ouedraogo J.P."/>
            <person name="Overkamp K.M."/>
            <person name="Park H.-S."/>
            <person name="Perrone G."/>
            <person name="Piumi F."/>
            <person name="Punt P.J."/>
            <person name="Ram A.F."/>
            <person name="Ramon A."/>
            <person name="Rauscher S."/>
            <person name="Record E."/>
            <person name="Riano-Pachon D.M."/>
            <person name="Robert V."/>
            <person name="Roehrig J."/>
            <person name="Ruller R."/>
            <person name="Salamov A."/>
            <person name="Salih N.S."/>
            <person name="Samson R.A."/>
            <person name="Sandor E."/>
            <person name="Sanguinetti M."/>
            <person name="Schuetze T."/>
            <person name="Sepcic K."/>
            <person name="Shelest E."/>
            <person name="Sherlock G."/>
            <person name="Sophianopoulou V."/>
            <person name="Squina F.M."/>
            <person name="Sun H."/>
            <person name="Susca A."/>
            <person name="Todd R.B."/>
            <person name="Tsang A."/>
            <person name="Unkles S.E."/>
            <person name="van de Wiele N."/>
            <person name="van Rossen-Uffink D."/>
            <person name="Oliveira J.V."/>
            <person name="Vesth T.C."/>
            <person name="Visser J."/>
            <person name="Yu J.-H."/>
            <person name="Zhou M."/>
            <person name="Andersen M.R."/>
            <person name="Archer D.B."/>
            <person name="Baker S.E."/>
            <person name="Benoit I."/>
            <person name="Brakhage A.A."/>
            <person name="Braus G.H."/>
            <person name="Fischer R."/>
            <person name="Frisvad J.C."/>
            <person name="Goldman G.H."/>
            <person name="Houbraken J."/>
            <person name="Oakley B."/>
            <person name="Pocsi I."/>
            <person name="Scazzocchio C."/>
            <person name="Seiboth B."/>
            <person name="vanKuyk P.A."/>
            <person name="Wortman J."/>
            <person name="Dyer P.S."/>
            <person name="Grigoriev I.V."/>
        </authorList>
    </citation>
    <scope>NUCLEOTIDE SEQUENCE [LARGE SCALE GENOMIC DNA]</scope>
    <source>
        <strain evidence="9">DTO 134E9</strain>
    </source>
</reference>
<dbReference type="PROSITE" id="PS51823">
    <property type="entry name" value="CLU"/>
    <property type="match status" value="1"/>
</dbReference>
<dbReference type="OrthoDB" id="1414216at2759"/>
<feature type="compositionally biased region" description="Polar residues" evidence="6">
    <location>
        <begin position="1181"/>
        <end position="1194"/>
    </location>
</feature>
<dbReference type="EMBL" id="KV878210">
    <property type="protein sequence ID" value="OJJ39216.1"/>
    <property type="molecule type" value="Genomic_DNA"/>
</dbReference>
<dbReference type="GO" id="GO:0005737">
    <property type="term" value="C:cytoplasm"/>
    <property type="evidence" value="ECO:0007669"/>
    <property type="project" value="UniProtKB-SubCell"/>
</dbReference>
<dbReference type="Pfam" id="PF13424">
    <property type="entry name" value="TPR_12"/>
    <property type="match status" value="1"/>
</dbReference>
<feature type="region of interest" description="Disordered" evidence="6">
    <location>
        <begin position="608"/>
        <end position="642"/>
    </location>
</feature>
<dbReference type="Pfam" id="PF13236">
    <property type="entry name" value="CLU"/>
    <property type="match status" value="1"/>
</dbReference>
<name>A0A1L9RWA7_ASPWE</name>
<feature type="repeat" description="TPR" evidence="5">
    <location>
        <begin position="978"/>
        <end position="1011"/>
    </location>
</feature>
<protein>
    <recommendedName>
        <fullName evidence="4">Clustered mitochondria protein homolog</fullName>
    </recommendedName>
    <alternativeName>
        <fullName evidence="4">Protein TIF31 homolog</fullName>
    </alternativeName>
</protein>
<dbReference type="InterPro" id="IPR033646">
    <property type="entry name" value="CLU-central"/>
</dbReference>
<dbReference type="InterPro" id="IPR011990">
    <property type="entry name" value="TPR-like_helical_dom_sf"/>
</dbReference>